<gene>
    <name evidence="1" type="ORF">F0P94_06685</name>
</gene>
<dbReference type="AlphaFoldDB" id="A0A5N1J082"/>
<accession>A0A5N1J082</accession>
<dbReference type="RefSeq" id="WP_150903087.1">
    <property type="nucleotide sequence ID" value="NZ_VTWT01000003.1"/>
</dbReference>
<organism evidence="1 2">
    <name type="scientific">Adhaeribacter soli</name>
    <dbReference type="NCBI Taxonomy" id="2607655"/>
    <lineage>
        <taxon>Bacteria</taxon>
        <taxon>Pseudomonadati</taxon>
        <taxon>Bacteroidota</taxon>
        <taxon>Cytophagia</taxon>
        <taxon>Cytophagales</taxon>
        <taxon>Hymenobacteraceae</taxon>
        <taxon>Adhaeribacter</taxon>
    </lineage>
</organism>
<evidence type="ECO:0000313" key="1">
    <source>
        <dbReference type="EMBL" id="KAA9340030.1"/>
    </source>
</evidence>
<protein>
    <submittedName>
        <fullName evidence="1">Uncharacterized protein</fullName>
    </submittedName>
</protein>
<proteinExistence type="predicted"/>
<dbReference type="EMBL" id="VTWT01000003">
    <property type="protein sequence ID" value="KAA9340030.1"/>
    <property type="molecule type" value="Genomic_DNA"/>
</dbReference>
<sequence length="308" mass="35078">MKPEKVSSGSVLDYELLGDKMFVLGWQAGTKMPVLKVLQESSDSVLIAFKLPFHAQSLYRDCVDNLHVLTETDAYQLQPDSLSLGLFPLQSINAFSTLIKPCAAANGNDFYLERPLVSGGSKAFFYVNKVTNRSKLLSQIQDPVITAMQQDEARYRKRRAVAELDRTAQSAARKQEFARKVLYQPPYAPLFKIGKEVAIFNHLQGNISFYQRDTLTRTIPITYPQRKDWGQEVIIDPVLQRAYGRFDKNGIALLEEIDFTTGSTGPAYKIAFSFARKIRVYNGRVYFIYRDVSRQGRDFLYAARLEEL</sequence>
<reference evidence="1 2" key="1">
    <citation type="submission" date="2019-09" db="EMBL/GenBank/DDBJ databases">
        <title>Genome sequence of Adhaeribacter sp. M2.</title>
        <authorList>
            <person name="Srinivasan S."/>
        </authorList>
    </citation>
    <scope>NUCLEOTIDE SEQUENCE [LARGE SCALE GENOMIC DNA]</scope>
    <source>
        <strain evidence="1 2">M2</strain>
    </source>
</reference>
<comment type="caution">
    <text evidence="1">The sequence shown here is derived from an EMBL/GenBank/DDBJ whole genome shotgun (WGS) entry which is preliminary data.</text>
</comment>
<dbReference type="Proteomes" id="UP000326570">
    <property type="component" value="Unassembled WGS sequence"/>
</dbReference>
<name>A0A5N1J082_9BACT</name>
<keyword evidence="2" id="KW-1185">Reference proteome</keyword>
<evidence type="ECO:0000313" key="2">
    <source>
        <dbReference type="Proteomes" id="UP000326570"/>
    </source>
</evidence>